<evidence type="ECO:0000313" key="12">
    <source>
        <dbReference type="Proteomes" id="UP000008710"/>
    </source>
</evidence>
<evidence type="ECO:0000259" key="10">
    <source>
        <dbReference type="Pfam" id="PF12680"/>
    </source>
</evidence>
<accession>Q0SKA3</accession>
<evidence type="ECO:0000259" key="8">
    <source>
        <dbReference type="Pfam" id="PF04542"/>
    </source>
</evidence>
<feature type="region of interest" description="Disordered" evidence="7">
    <location>
        <begin position="1"/>
        <end position="24"/>
    </location>
</feature>
<dbReference type="InterPro" id="IPR036388">
    <property type="entry name" value="WH-like_DNA-bd_sf"/>
</dbReference>
<dbReference type="GO" id="GO:0006352">
    <property type="term" value="P:DNA-templated transcription initiation"/>
    <property type="evidence" value="ECO:0007669"/>
    <property type="project" value="InterPro"/>
</dbReference>
<keyword evidence="5" id="KW-0238">DNA-binding</keyword>
<dbReference type="InterPro" id="IPR013249">
    <property type="entry name" value="RNA_pol_sigma70_r4_t2"/>
</dbReference>
<proteinExistence type="inferred from homology"/>
<dbReference type="Gene3D" id="1.10.1740.10">
    <property type="match status" value="1"/>
</dbReference>
<dbReference type="EMBL" id="CP000431">
    <property type="protein sequence ID" value="ABG92033.1"/>
    <property type="molecule type" value="Genomic_DNA"/>
</dbReference>
<dbReference type="InterPro" id="IPR014284">
    <property type="entry name" value="RNA_pol_sigma-70_dom"/>
</dbReference>
<comment type="subunit">
    <text evidence="2">Interacts transiently with the RNA polymerase catalytic core formed by RpoA, RpoB, RpoC and RpoZ (2 alpha, 1 beta, 1 beta' and 1 omega subunit) to form the RNA polymerase holoenzyme that can initiate transcription.</text>
</comment>
<dbReference type="InterPro" id="IPR013325">
    <property type="entry name" value="RNA_pol_sigma_r2"/>
</dbReference>
<keyword evidence="4" id="KW-0731">Sigma factor</keyword>
<dbReference type="PANTHER" id="PTHR43133:SF65">
    <property type="entry name" value="ECF RNA POLYMERASE SIGMA FACTOR SIGG"/>
    <property type="match status" value="1"/>
</dbReference>
<dbReference type="Gene3D" id="1.10.10.10">
    <property type="entry name" value="Winged helix-like DNA-binding domain superfamily/Winged helix DNA-binding domain"/>
    <property type="match status" value="1"/>
</dbReference>
<dbReference type="SUPFAM" id="SSF88946">
    <property type="entry name" value="Sigma2 domain of RNA polymerase sigma factors"/>
    <property type="match status" value="1"/>
</dbReference>
<evidence type="ECO:0000256" key="5">
    <source>
        <dbReference type="ARBA" id="ARBA00023125"/>
    </source>
</evidence>
<dbReference type="InterPro" id="IPR007627">
    <property type="entry name" value="RNA_pol_sigma70_r2"/>
</dbReference>
<dbReference type="Gene3D" id="3.10.450.50">
    <property type="match status" value="1"/>
</dbReference>
<gene>
    <name evidence="11" type="ordered locus">RHA1_ro00197</name>
</gene>
<dbReference type="NCBIfam" id="TIGR02960">
    <property type="entry name" value="SigX5"/>
    <property type="match status" value="1"/>
</dbReference>
<dbReference type="InterPro" id="IPR032710">
    <property type="entry name" value="NTF2-like_dom_sf"/>
</dbReference>
<evidence type="ECO:0000256" key="7">
    <source>
        <dbReference type="SAM" id="MobiDB-lite"/>
    </source>
</evidence>
<evidence type="ECO:0000256" key="4">
    <source>
        <dbReference type="ARBA" id="ARBA00023082"/>
    </source>
</evidence>
<organism evidence="11 12">
    <name type="scientific">Rhodococcus jostii (strain RHA1)</name>
    <dbReference type="NCBI Taxonomy" id="101510"/>
    <lineage>
        <taxon>Bacteria</taxon>
        <taxon>Bacillati</taxon>
        <taxon>Actinomycetota</taxon>
        <taxon>Actinomycetes</taxon>
        <taxon>Mycobacteriales</taxon>
        <taxon>Nocardiaceae</taxon>
        <taxon>Rhodococcus</taxon>
    </lineage>
</organism>
<evidence type="ECO:0000256" key="1">
    <source>
        <dbReference type="ARBA" id="ARBA00010641"/>
    </source>
</evidence>
<evidence type="ECO:0000256" key="2">
    <source>
        <dbReference type="ARBA" id="ARBA00011344"/>
    </source>
</evidence>
<comment type="similarity">
    <text evidence="1">Belongs to the sigma-70 factor family. ECF subfamily.</text>
</comment>
<dbReference type="InterPro" id="IPR039425">
    <property type="entry name" value="RNA_pol_sigma-70-like"/>
</dbReference>
<feature type="domain" description="RNA polymerase sigma-70 region 2" evidence="8">
    <location>
        <begin position="65"/>
        <end position="132"/>
    </location>
</feature>
<dbReference type="PANTHER" id="PTHR43133">
    <property type="entry name" value="RNA POLYMERASE ECF-TYPE SIGMA FACTO"/>
    <property type="match status" value="1"/>
</dbReference>
<dbReference type="Pfam" id="PF04542">
    <property type="entry name" value="Sigma70_r2"/>
    <property type="match status" value="1"/>
</dbReference>
<keyword evidence="3" id="KW-0805">Transcription regulation</keyword>
<dbReference type="HOGENOM" id="CLU_043648_0_0_11"/>
<dbReference type="eggNOG" id="COG3631">
    <property type="taxonomic scope" value="Bacteria"/>
</dbReference>
<dbReference type="SUPFAM" id="SSF54427">
    <property type="entry name" value="NTF2-like"/>
    <property type="match status" value="1"/>
</dbReference>
<dbReference type="GO" id="GO:0016987">
    <property type="term" value="F:sigma factor activity"/>
    <property type="evidence" value="ECO:0007669"/>
    <property type="project" value="UniProtKB-KW"/>
</dbReference>
<dbReference type="KEGG" id="rha:RHA1_ro00197"/>
<dbReference type="SUPFAM" id="SSF88659">
    <property type="entry name" value="Sigma3 and sigma4 domains of RNA polymerase sigma factors"/>
    <property type="match status" value="1"/>
</dbReference>
<dbReference type="NCBIfam" id="NF006089">
    <property type="entry name" value="PRK08241.1"/>
    <property type="match status" value="1"/>
</dbReference>
<evidence type="ECO:0000256" key="6">
    <source>
        <dbReference type="ARBA" id="ARBA00023163"/>
    </source>
</evidence>
<feature type="domain" description="RNA polymerase sigma factor 70 region 4 type 2" evidence="9">
    <location>
        <begin position="186"/>
        <end position="234"/>
    </location>
</feature>
<name>Q0SKA3_RHOJR</name>
<dbReference type="eggNOG" id="COG1595">
    <property type="taxonomic scope" value="Bacteria"/>
</dbReference>
<keyword evidence="6" id="KW-0804">Transcription</keyword>
<protein>
    <submittedName>
        <fullName evidence="11">Probable sigma factor, includes region 2</fullName>
    </submittedName>
</protein>
<dbReference type="InterPro" id="IPR013324">
    <property type="entry name" value="RNA_pol_sigma_r3/r4-like"/>
</dbReference>
<dbReference type="GO" id="GO:0003677">
    <property type="term" value="F:DNA binding"/>
    <property type="evidence" value="ECO:0007669"/>
    <property type="project" value="UniProtKB-KW"/>
</dbReference>
<reference evidence="12" key="1">
    <citation type="journal article" date="2006" name="Proc. Natl. Acad. Sci. U.S.A.">
        <title>The complete genome of Rhodococcus sp. RHA1 provides insights into a catabolic powerhouse.</title>
        <authorList>
            <person name="McLeod M.P."/>
            <person name="Warren R.L."/>
            <person name="Hsiao W.W.L."/>
            <person name="Araki N."/>
            <person name="Myhre M."/>
            <person name="Fernandes C."/>
            <person name="Miyazawa D."/>
            <person name="Wong W."/>
            <person name="Lillquist A.L."/>
            <person name="Wang D."/>
            <person name="Dosanjh M."/>
            <person name="Hara H."/>
            <person name="Petrescu A."/>
            <person name="Morin R.D."/>
            <person name="Yang G."/>
            <person name="Stott J.M."/>
            <person name="Schein J.E."/>
            <person name="Shin H."/>
            <person name="Smailus D."/>
            <person name="Siddiqui A.S."/>
            <person name="Marra M.A."/>
            <person name="Jones S.J.M."/>
            <person name="Holt R."/>
            <person name="Brinkman F.S.L."/>
            <person name="Miyauchi K."/>
            <person name="Fukuda M."/>
            <person name="Davies J.E."/>
            <person name="Mohn W.W."/>
            <person name="Eltis L.D."/>
        </authorList>
    </citation>
    <scope>NUCLEOTIDE SEQUENCE [LARGE SCALE GENOMIC DNA]</scope>
    <source>
        <strain evidence="12">RHA1</strain>
    </source>
</reference>
<sequence>MLAPRRRAVDRCSRTGVGPTTGGRAESFLVTDMSARTPDAAAADAEAADLARARDGDDAAFTRLVGPLRRELHAHCYRMLGSSHDADDALQDALLRAWRGFARFEGRSTLRSWLYTVATRTCLDAVESRGRRALPVDLGPSSDRAVIGDVPLTDVAWLGPYADAGLTAGSAGPAARYEQREAVELAFVAALQHLPGNQRAALLLFEVLGFSAAEIADTMNTSTASVNSALQRARTIVAEKIPPVTQAHTVREIDDARLRAIVAGYSTALERGDADALVALLTEDVTWSMPPMAHWYRGLDAVTDFAVRVPLTGCGSWRHLPVGANGQPAVAFYLWDEDAGTHLRWSITVLTLRGTKIADLTSFLGPEHFDPFGLPESLP</sequence>
<evidence type="ECO:0000259" key="9">
    <source>
        <dbReference type="Pfam" id="PF08281"/>
    </source>
</evidence>
<dbReference type="Pfam" id="PF12680">
    <property type="entry name" value="SnoaL_2"/>
    <property type="match status" value="1"/>
</dbReference>
<evidence type="ECO:0000256" key="3">
    <source>
        <dbReference type="ARBA" id="ARBA00023015"/>
    </source>
</evidence>
<dbReference type="AlphaFoldDB" id="Q0SKA3"/>
<dbReference type="Proteomes" id="UP000008710">
    <property type="component" value="Chromosome"/>
</dbReference>
<evidence type="ECO:0000313" key="11">
    <source>
        <dbReference type="EMBL" id="ABG92033.1"/>
    </source>
</evidence>
<feature type="domain" description="SnoaL-like" evidence="10">
    <location>
        <begin position="263"/>
        <end position="359"/>
    </location>
</feature>
<dbReference type="Pfam" id="PF08281">
    <property type="entry name" value="Sigma70_r4_2"/>
    <property type="match status" value="1"/>
</dbReference>
<dbReference type="InterPro" id="IPR014305">
    <property type="entry name" value="RNA_pol_sigma-G_actinobac"/>
</dbReference>
<dbReference type="InterPro" id="IPR037401">
    <property type="entry name" value="SnoaL-like"/>
</dbReference>
<dbReference type="NCBIfam" id="TIGR02937">
    <property type="entry name" value="sigma70-ECF"/>
    <property type="match status" value="1"/>
</dbReference>